<accession>A0A921NP03</accession>
<dbReference type="GO" id="GO:0003860">
    <property type="term" value="F:3-hydroxyisobutyryl-CoA hydrolase activity"/>
    <property type="evidence" value="ECO:0007669"/>
    <property type="project" value="UniProtKB-EC"/>
</dbReference>
<evidence type="ECO:0000256" key="1">
    <source>
        <dbReference type="ARBA" id="ARBA00001709"/>
    </source>
</evidence>
<dbReference type="OrthoDB" id="9790967at2"/>
<dbReference type="AlphaFoldDB" id="A0A921NP03"/>
<dbReference type="RefSeq" id="WP_159966373.1">
    <property type="nucleotide sequence ID" value="NZ_APKE01000035.1"/>
</dbReference>
<comment type="catalytic activity">
    <reaction evidence="1">
        <text>3-hydroxy-2-methylpropanoyl-CoA + H2O = 3-hydroxy-2-methylpropanoate + CoA + H(+)</text>
        <dbReference type="Rhea" id="RHEA:20888"/>
        <dbReference type="ChEBI" id="CHEBI:11805"/>
        <dbReference type="ChEBI" id="CHEBI:15377"/>
        <dbReference type="ChEBI" id="CHEBI:15378"/>
        <dbReference type="ChEBI" id="CHEBI:57287"/>
        <dbReference type="ChEBI" id="CHEBI:57340"/>
        <dbReference type="EC" id="3.1.2.4"/>
    </reaction>
</comment>
<gene>
    <name evidence="5" type="ORF">PMES_02858</name>
</gene>
<name>A0A921NP03_9RHOB</name>
<dbReference type="GO" id="GO:0006574">
    <property type="term" value="P:L-valine catabolic process"/>
    <property type="evidence" value="ECO:0007669"/>
    <property type="project" value="TreeGrafter"/>
</dbReference>
<dbReference type="PANTHER" id="PTHR43176:SF3">
    <property type="entry name" value="3-HYDROXYISOBUTYRYL-COA HYDROLASE, MITOCHONDRIAL"/>
    <property type="match status" value="1"/>
</dbReference>
<dbReference type="Gene3D" id="3.90.226.10">
    <property type="entry name" value="2-enoyl-CoA Hydratase, Chain A, domain 1"/>
    <property type="match status" value="1"/>
</dbReference>
<evidence type="ECO:0000259" key="4">
    <source>
        <dbReference type="Pfam" id="PF16113"/>
    </source>
</evidence>
<reference evidence="5" key="1">
    <citation type="submission" date="2013-03" db="EMBL/GenBank/DDBJ databases">
        <title>Genome Sequence of the Profundibacterium mesophilum strain KAUST100406-0324T from Red Sea, a novel genus in the family Rhodobacteraceae.</title>
        <authorList>
            <person name="Essack M."/>
            <person name="Alam I."/>
            <person name="Lafi F."/>
            <person name="Alawi W."/>
            <person name="Kamanu F."/>
            <person name="Al-Suwailem A."/>
            <person name="Lee O.O."/>
            <person name="Xu Y."/>
            <person name="Bajic V."/>
            <person name="Qian P.-Y."/>
            <person name="Archer J."/>
        </authorList>
    </citation>
    <scope>NUCLEOTIDE SEQUENCE</scope>
    <source>
        <strain evidence="5">KAUST100406-0324</strain>
    </source>
</reference>
<dbReference type="PANTHER" id="PTHR43176">
    <property type="entry name" value="3-HYDROXYISOBUTYRYL-COA HYDROLASE-RELATED"/>
    <property type="match status" value="1"/>
</dbReference>
<keyword evidence="5" id="KW-0456">Lyase</keyword>
<dbReference type="NCBIfam" id="NF004127">
    <property type="entry name" value="PRK05617.1"/>
    <property type="match status" value="1"/>
</dbReference>
<proteinExistence type="predicted"/>
<protein>
    <recommendedName>
        <fullName evidence="2">3-hydroxyisobutyryl-CoA hydrolase</fullName>
        <ecNumber evidence="2">3.1.2.4</ecNumber>
    </recommendedName>
</protein>
<dbReference type="Pfam" id="PF16113">
    <property type="entry name" value="ECH_2"/>
    <property type="match status" value="1"/>
</dbReference>
<dbReference type="GO" id="GO:0005829">
    <property type="term" value="C:cytosol"/>
    <property type="evidence" value="ECO:0007669"/>
    <property type="project" value="TreeGrafter"/>
</dbReference>
<dbReference type="EC" id="3.1.2.4" evidence="2"/>
<dbReference type="GO" id="GO:0016829">
    <property type="term" value="F:lyase activity"/>
    <property type="evidence" value="ECO:0007669"/>
    <property type="project" value="UniProtKB-KW"/>
</dbReference>
<sequence length="349" mass="36887">MSGDDVLLRRSGKAGRITLNRPAALNALSPEMSRRIEEALAQWARDPQVRIVLIDAAGEKAFCAGGDIADIHARAVAGDLTFARSFWRQEYRMNLMIARYGKPVISLLQGFTMGGGVGLGCHAAHRIVCESSRIAMPECAIGLVPDVGGSRLLGCAPGECGAYLGLTGARMGPADAIHAGFADMFIPAERWGDLVAQLERDGDADALRAHAADAGPAPLAEKRDVIDRTFGGTDIAAIRGALHGMGMDDPFAEEALAGLSRASPLSAAVALALVRRSGAAPGLVQALELEFRATYRLLETGDFVEGIRAMIIDKDRKPNWRHADAAQVSGEEVASYLAPLGPEGLELPE</sequence>
<organism evidence="5 6">
    <name type="scientific">Profundibacterium mesophilum KAUST100406-0324</name>
    <dbReference type="NCBI Taxonomy" id="1037889"/>
    <lineage>
        <taxon>Bacteria</taxon>
        <taxon>Pseudomonadati</taxon>
        <taxon>Pseudomonadota</taxon>
        <taxon>Alphaproteobacteria</taxon>
        <taxon>Rhodobacterales</taxon>
        <taxon>Roseobacteraceae</taxon>
        <taxon>Profundibacterium</taxon>
    </lineage>
</organism>
<evidence type="ECO:0000313" key="5">
    <source>
        <dbReference type="EMBL" id="KAF0674782.1"/>
    </source>
</evidence>
<evidence type="ECO:0000256" key="3">
    <source>
        <dbReference type="ARBA" id="ARBA00022801"/>
    </source>
</evidence>
<evidence type="ECO:0000313" key="6">
    <source>
        <dbReference type="Proteomes" id="UP000698242"/>
    </source>
</evidence>
<comment type="caution">
    <text evidence="5">The sequence shown here is derived from an EMBL/GenBank/DDBJ whole genome shotgun (WGS) entry which is preliminary data.</text>
</comment>
<keyword evidence="6" id="KW-1185">Reference proteome</keyword>
<keyword evidence="3" id="KW-0378">Hydrolase</keyword>
<dbReference type="InterPro" id="IPR032259">
    <property type="entry name" value="HIBYL-CoA-H"/>
</dbReference>
<evidence type="ECO:0000256" key="2">
    <source>
        <dbReference type="ARBA" id="ARBA00011915"/>
    </source>
</evidence>
<dbReference type="InterPro" id="IPR045004">
    <property type="entry name" value="ECH_dom"/>
</dbReference>
<dbReference type="CDD" id="cd06558">
    <property type="entry name" value="crotonase-like"/>
    <property type="match status" value="1"/>
</dbReference>
<dbReference type="SUPFAM" id="SSF52096">
    <property type="entry name" value="ClpP/crotonase"/>
    <property type="match status" value="1"/>
</dbReference>
<dbReference type="InterPro" id="IPR029045">
    <property type="entry name" value="ClpP/crotonase-like_dom_sf"/>
</dbReference>
<dbReference type="Proteomes" id="UP000698242">
    <property type="component" value="Unassembled WGS sequence"/>
</dbReference>
<feature type="domain" description="Enoyl-CoA hydratase/isomerase" evidence="4">
    <location>
        <begin position="15"/>
        <end position="337"/>
    </location>
</feature>
<dbReference type="EMBL" id="APKE01000035">
    <property type="protein sequence ID" value="KAF0674782.1"/>
    <property type="molecule type" value="Genomic_DNA"/>
</dbReference>